<evidence type="ECO:0000313" key="3">
    <source>
        <dbReference type="EMBL" id="MBV4494656.1"/>
    </source>
</evidence>
<feature type="compositionally biased region" description="Basic and acidic residues" evidence="1">
    <location>
        <begin position="153"/>
        <end position="162"/>
    </location>
</feature>
<dbReference type="RefSeq" id="WP_186705206.1">
    <property type="nucleotide sequence ID" value="NZ_JABWRB020000001.1"/>
</dbReference>
<reference evidence="3" key="3">
    <citation type="submission" date="2021-06" db="EMBL/GenBank/DDBJ databases">
        <title>Updating the genus Pseudomonas: Description of 43 new species and partition of the Pseudomonas putida group.</title>
        <authorList>
            <person name="Girard L."/>
            <person name="Lood C."/>
            <person name="Vandamme P."/>
            <person name="Rokni-Zadeh H."/>
            <person name="Van Noort V."/>
            <person name="Hofte M."/>
            <person name="Lavigne R."/>
            <person name="De Mot R."/>
        </authorList>
    </citation>
    <scope>NUCLEOTIDE SEQUENCE</scope>
    <source>
        <strain evidence="3">SWRI12</strain>
    </source>
</reference>
<protein>
    <submittedName>
        <fullName evidence="2">Uncharacterized protein</fullName>
    </submittedName>
</protein>
<reference evidence="2 4" key="1">
    <citation type="journal article" date="2020" name="Microorganisms">
        <title>Reliable Identification of Environmental Pseudomonas Isolates Using the rpoD Gene.</title>
        <authorList>
            <consortium name="The Broad Institute Genome Sequencing Platform"/>
            <person name="Girard L."/>
            <person name="Lood C."/>
            <person name="Rokni-Zadeh H."/>
            <person name="van Noort V."/>
            <person name="Lavigne R."/>
            <person name="De Mot R."/>
        </authorList>
    </citation>
    <scope>NUCLEOTIDE SEQUENCE</scope>
    <source>
        <strain evidence="2 4">SWRI12</strain>
    </source>
</reference>
<feature type="compositionally biased region" description="Gly residues" evidence="1">
    <location>
        <begin position="106"/>
        <end position="115"/>
    </location>
</feature>
<dbReference type="AlphaFoldDB" id="A0A923FAF4"/>
<evidence type="ECO:0000256" key="1">
    <source>
        <dbReference type="SAM" id="MobiDB-lite"/>
    </source>
</evidence>
<proteinExistence type="predicted"/>
<dbReference type="EMBL" id="JABWRB020000001">
    <property type="protein sequence ID" value="MBV4494656.1"/>
    <property type="molecule type" value="Genomic_DNA"/>
</dbReference>
<feature type="compositionally biased region" description="Gly residues" evidence="1">
    <location>
        <begin position="62"/>
        <end position="97"/>
    </location>
</feature>
<organism evidence="2">
    <name type="scientific">Pseudomonas zanjanensis</name>
    <dbReference type="NCBI Taxonomy" id="2745496"/>
    <lineage>
        <taxon>Bacteria</taxon>
        <taxon>Pseudomonadati</taxon>
        <taxon>Pseudomonadota</taxon>
        <taxon>Gammaproteobacteria</taxon>
        <taxon>Pseudomonadales</taxon>
        <taxon>Pseudomonadaceae</taxon>
        <taxon>Pseudomonas</taxon>
    </lineage>
</organism>
<keyword evidence="4" id="KW-1185">Reference proteome</keyword>
<dbReference type="EMBL" id="JABWRB010000004">
    <property type="protein sequence ID" value="MBC3388885.1"/>
    <property type="molecule type" value="Genomic_DNA"/>
</dbReference>
<feature type="region of interest" description="Disordered" evidence="1">
    <location>
        <begin position="52"/>
        <end position="177"/>
    </location>
</feature>
<dbReference type="Proteomes" id="UP000636518">
    <property type="component" value="Unassembled WGS sequence"/>
</dbReference>
<evidence type="ECO:0000313" key="2">
    <source>
        <dbReference type="EMBL" id="MBC3388885.1"/>
    </source>
</evidence>
<comment type="caution">
    <text evidence="2">The sequence shown here is derived from an EMBL/GenBank/DDBJ whole genome shotgun (WGS) entry which is preliminary data.</text>
</comment>
<name>A0A923FAF4_9PSED</name>
<accession>A0A923FAF4</accession>
<reference evidence="2" key="2">
    <citation type="submission" date="2020-07" db="EMBL/GenBank/DDBJ databases">
        <authorList>
            <person name="Lood C."/>
            <person name="Girard L."/>
        </authorList>
    </citation>
    <scope>NUCLEOTIDE SEQUENCE</scope>
    <source>
        <strain evidence="2">SWRI12</strain>
    </source>
</reference>
<feature type="compositionally biased region" description="Polar residues" evidence="1">
    <location>
        <begin position="163"/>
        <end position="177"/>
    </location>
</feature>
<evidence type="ECO:0000313" key="4">
    <source>
        <dbReference type="Proteomes" id="UP000636518"/>
    </source>
</evidence>
<gene>
    <name evidence="3" type="ORF">HU715_004735</name>
    <name evidence="2" type="ORF">HU715_04390</name>
</gene>
<sequence>MIRTIEILSLLVTFVLASLWIHNPSGNYEPFTIISGIVFAAMEICRRKASNSTAPTVLPSPGEGGAGGNAKAGGGFATGGKGGGGGVPGGGSGGAGGNAEVSGYGRAIGGEGGEAGQADRGGRGGKNPLEAHGIPNQQLPDGRWLWEFGRGGDGGDPHHHSTSDQAQPGNDTDSPIR</sequence>